<gene>
    <name evidence="8" type="ORF">PVL29_013565</name>
</gene>
<name>A0AA38ZLR3_VITRO</name>
<proteinExistence type="predicted"/>
<evidence type="ECO:0000256" key="7">
    <source>
        <dbReference type="SAM" id="Phobius"/>
    </source>
</evidence>
<keyword evidence="9" id="KW-1185">Reference proteome</keyword>
<dbReference type="CDD" id="cd23995">
    <property type="entry name" value="Seipin_BSCL2_like"/>
    <property type="match status" value="1"/>
</dbReference>
<dbReference type="EMBL" id="JARBHA010000010">
    <property type="protein sequence ID" value="KAJ9691426.1"/>
    <property type="molecule type" value="Genomic_DNA"/>
</dbReference>
<organism evidence="8 9">
    <name type="scientific">Vitis rotundifolia</name>
    <name type="common">Muscadine grape</name>
    <dbReference type="NCBI Taxonomy" id="103349"/>
    <lineage>
        <taxon>Eukaryota</taxon>
        <taxon>Viridiplantae</taxon>
        <taxon>Streptophyta</taxon>
        <taxon>Embryophyta</taxon>
        <taxon>Tracheophyta</taxon>
        <taxon>Spermatophyta</taxon>
        <taxon>Magnoliopsida</taxon>
        <taxon>eudicotyledons</taxon>
        <taxon>Gunneridae</taxon>
        <taxon>Pentapetalae</taxon>
        <taxon>rosids</taxon>
        <taxon>Vitales</taxon>
        <taxon>Vitaceae</taxon>
        <taxon>Viteae</taxon>
        <taxon>Vitis</taxon>
    </lineage>
</organism>
<reference evidence="8 9" key="1">
    <citation type="journal article" date="2023" name="BMC Biotechnol.">
        <title>Vitis rotundifolia cv Carlos genome sequencing.</title>
        <authorList>
            <person name="Huff M."/>
            <person name="Hulse-Kemp A."/>
            <person name="Scheffler B."/>
            <person name="Youngblood R."/>
            <person name="Simpson S."/>
            <person name="Babiker E."/>
            <person name="Staton M."/>
        </authorList>
    </citation>
    <scope>NUCLEOTIDE SEQUENCE [LARGE SCALE GENOMIC DNA]</scope>
    <source>
        <tissue evidence="8">Leaf</tissue>
    </source>
</reference>
<dbReference type="PANTHER" id="PTHR21212">
    <property type="entry name" value="BERNARDINELLI-SEIP CONGENITAL LIPODYSTROPHY 2 HOMOLOG BSCL2 PROTEIN"/>
    <property type="match status" value="1"/>
</dbReference>
<dbReference type="GO" id="GO:0140042">
    <property type="term" value="P:lipid droplet formation"/>
    <property type="evidence" value="ECO:0007669"/>
    <property type="project" value="UniProtKB-ARBA"/>
</dbReference>
<sequence>MEKEEEEEYNFLTEPVFLREGLHFDYTKPHPKAPLGHPFYVSLRILTLEFDFNRDVGVFQLTVEVMLINGNVTAKSSHQCMLCFRSLPKKLVHSWKWTFYVWMSLYAYIMLLVVPMCCFRPVLFPVTTSQRDHNEINLTMEVSKEPDSRVRDAREVSESLKRCITITRKDTSEFVEEDVGDSKSMC</sequence>
<evidence type="ECO:0000313" key="9">
    <source>
        <dbReference type="Proteomes" id="UP001168098"/>
    </source>
</evidence>
<evidence type="ECO:0000256" key="2">
    <source>
        <dbReference type="ARBA" id="ARBA00022692"/>
    </source>
</evidence>
<dbReference type="Proteomes" id="UP001168098">
    <property type="component" value="Unassembled WGS sequence"/>
</dbReference>
<dbReference type="GO" id="GO:0006629">
    <property type="term" value="P:lipid metabolic process"/>
    <property type="evidence" value="ECO:0007669"/>
    <property type="project" value="UniProtKB-KW"/>
</dbReference>
<comment type="subcellular location">
    <subcellularLocation>
        <location evidence="1">Endoplasmic reticulum membrane</location>
        <topology evidence="1">Multi-pass membrane protein</topology>
    </subcellularLocation>
</comment>
<evidence type="ECO:0000256" key="3">
    <source>
        <dbReference type="ARBA" id="ARBA00022824"/>
    </source>
</evidence>
<dbReference type="GO" id="GO:0005789">
    <property type="term" value="C:endoplasmic reticulum membrane"/>
    <property type="evidence" value="ECO:0007669"/>
    <property type="project" value="UniProtKB-SubCell"/>
</dbReference>
<dbReference type="InterPro" id="IPR009617">
    <property type="entry name" value="Seipin"/>
</dbReference>
<evidence type="ECO:0000256" key="5">
    <source>
        <dbReference type="ARBA" id="ARBA00023098"/>
    </source>
</evidence>
<evidence type="ECO:0000256" key="4">
    <source>
        <dbReference type="ARBA" id="ARBA00022989"/>
    </source>
</evidence>
<dbReference type="AlphaFoldDB" id="A0AA38ZLR3"/>
<evidence type="ECO:0000313" key="8">
    <source>
        <dbReference type="EMBL" id="KAJ9691426.1"/>
    </source>
</evidence>
<evidence type="ECO:0000256" key="1">
    <source>
        <dbReference type="ARBA" id="ARBA00004477"/>
    </source>
</evidence>
<keyword evidence="5" id="KW-0443">Lipid metabolism</keyword>
<protein>
    <recommendedName>
        <fullName evidence="10">Seipin</fullName>
    </recommendedName>
</protein>
<accession>A0AA38ZLR3</accession>
<keyword evidence="3" id="KW-0256">Endoplasmic reticulum</keyword>
<feature type="transmembrane region" description="Helical" evidence="7">
    <location>
        <begin position="99"/>
        <end position="123"/>
    </location>
</feature>
<comment type="caution">
    <text evidence="8">The sequence shown here is derived from an EMBL/GenBank/DDBJ whole genome shotgun (WGS) entry which is preliminary data.</text>
</comment>
<evidence type="ECO:0000256" key="6">
    <source>
        <dbReference type="ARBA" id="ARBA00023136"/>
    </source>
</evidence>
<dbReference type="PANTHER" id="PTHR21212:SF5">
    <property type="entry name" value="SEIPIN-1"/>
    <property type="match status" value="1"/>
</dbReference>
<keyword evidence="2 7" id="KW-0812">Transmembrane</keyword>
<keyword evidence="4 7" id="KW-1133">Transmembrane helix</keyword>
<evidence type="ECO:0008006" key="10">
    <source>
        <dbReference type="Google" id="ProtNLM"/>
    </source>
</evidence>
<keyword evidence="6 7" id="KW-0472">Membrane</keyword>
<dbReference type="Pfam" id="PF06775">
    <property type="entry name" value="Seipin"/>
    <property type="match status" value="1"/>
</dbReference>